<keyword evidence="4 5" id="KW-0413">Isomerase</keyword>
<dbReference type="GO" id="GO:0003755">
    <property type="term" value="F:peptidyl-prolyl cis-trans isomerase activity"/>
    <property type="evidence" value="ECO:0007669"/>
    <property type="project" value="UniProtKB-UniRule"/>
</dbReference>
<dbReference type="PRINTS" id="PR00153">
    <property type="entry name" value="CSAPPISMRASE"/>
</dbReference>
<dbReference type="InterPro" id="IPR002130">
    <property type="entry name" value="Cyclophilin-type_PPIase_dom"/>
</dbReference>
<dbReference type="AlphaFoldDB" id="A0A2P8DAB8"/>
<dbReference type="InterPro" id="IPR044666">
    <property type="entry name" value="Cyclophilin_A-like"/>
</dbReference>
<comment type="function">
    <text evidence="1 5">PPIases accelerate the folding of proteins. It catalyzes the cis-trans isomerization of proline imidic peptide bonds in oligopeptides.</text>
</comment>
<dbReference type="SUPFAM" id="SSF50891">
    <property type="entry name" value="Cyclophilin-like"/>
    <property type="match status" value="1"/>
</dbReference>
<dbReference type="GO" id="GO:0006457">
    <property type="term" value="P:protein folding"/>
    <property type="evidence" value="ECO:0007669"/>
    <property type="project" value="InterPro"/>
</dbReference>
<keyword evidence="8" id="KW-1185">Reference proteome</keyword>
<evidence type="ECO:0000256" key="5">
    <source>
        <dbReference type="RuleBase" id="RU363019"/>
    </source>
</evidence>
<protein>
    <recommendedName>
        <fullName evidence="5">Peptidyl-prolyl cis-trans isomerase</fullName>
        <shortName evidence="5">PPIase</shortName>
        <ecNumber evidence="5">5.2.1.8</ecNumber>
    </recommendedName>
</protein>
<dbReference type="EC" id="5.2.1.8" evidence="5"/>
<dbReference type="Gene3D" id="2.40.100.10">
    <property type="entry name" value="Cyclophilin-like"/>
    <property type="match status" value="1"/>
</dbReference>
<evidence type="ECO:0000256" key="4">
    <source>
        <dbReference type="ARBA" id="ARBA00023235"/>
    </source>
</evidence>
<dbReference type="PIRSF" id="PIRSF001467">
    <property type="entry name" value="Peptidylpro_ismrse"/>
    <property type="match status" value="1"/>
</dbReference>
<sequence>MKKSLLLLCLLLSAAASFAQKYRATITTAYGNIEMYLYDNTPKHRDNFVKLAKKHFYDGTLFHRVIPSFMIQGGDPGSKTAKAGAPLGDGDVGYKIPAEIRDEYYHKRGALAAARDNNPEKASSGCQFYITVGKKFSDKELDAFAARSGRKYTEAQREMYKTTGGTPHLDNNYTVFGEVTKGMDIVDKIVNQPRNGMDRPNEDQKILKLRVKKKFLFFWI</sequence>
<evidence type="ECO:0000256" key="1">
    <source>
        <dbReference type="ARBA" id="ARBA00002388"/>
    </source>
</evidence>
<dbReference type="PROSITE" id="PS50072">
    <property type="entry name" value="CSA_PPIASE_2"/>
    <property type="match status" value="1"/>
</dbReference>
<dbReference type="PROSITE" id="PS00170">
    <property type="entry name" value="CSA_PPIASE_1"/>
    <property type="match status" value="1"/>
</dbReference>
<dbReference type="Proteomes" id="UP000240572">
    <property type="component" value="Unassembled WGS sequence"/>
</dbReference>
<feature type="chain" id="PRO_5015020922" description="Peptidyl-prolyl cis-trans isomerase" evidence="5">
    <location>
        <begin position="20"/>
        <end position="220"/>
    </location>
</feature>
<dbReference type="PANTHER" id="PTHR45625:SF4">
    <property type="entry name" value="PEPTIDYLPROLYL ISOMERASE DOMAIN AND WD REPEAT-CONTAINING PROTEIN 1"/>
    <property type="match status" value="1"/>
</dbReference>
<dbReference type="InterPro" id="IPR020892">
    <property type="entry name" value="Cyclophilin-type_PPIase_CS"/>
</dbReference>
<comment type="caution">
    <text evidence="7">The sequence shown here is derived from an EMBL/GenBank/DDBJ whole genome shotgun (WGS) entry which is preliminary data.</text>
</comment>
<dbReference type="PANTHER" id="PTHR45625">
    <property type="entry name" value="PEPTIDYL-PROLYL CIS-TRANS ISOMERASE-RELATED"/>
    <property type="match status" value="1"/>
</dbReference>
<gene>
    <name evidence="7" type="ORF">B0I18_101288</name>
</gene>
<name>A0A2P8DAB8_9BACT</name>
<accession>A0A2P8DAB8</accession>
<dbReference type="EMBL" id="PYGD01000001">
    <property type="protein sequence ID" value="PSK94137.1"/>
    <property type="molecule type" value="Genomic_DNA"/>
</dbReference>
<evidence type="ECO:0000313" key="7">
    <source>
        <dbReference type="EMBL" id="PSK94137.1"/>
    </source>
</evidence>
<feature type="signal peptide" evidence="5">
    <location>
        <begin position="1"/>
        <end position="19"/>
    </location>
</feature>
<keyword evidence="3 5" id="KW-0697">Rotamase</keyword>
<evidence type="ECO:0000256" key="3">
    <source>
        <dbReference type="ARBA" id="ARBA00023110"/>
    </source>
</evidence>
<organism evidence="7 8">
    <name type="scientific">Taibaiella chishuiensis</name>
    <dbReference type="NCBI Taxonomy" id="1434707"/>
    <lineage>
        <taxon>Bacteria</taxon>
        <taxon>Pseudomonadati</taxon>
        <taxon>Bacteroidota</taxon>
        <taxon>Chitinophagia</taxon>
        <taxon>Chitinophagales</taxon>
        <taxon>Chitinophagaceae</taxon>
        <taxon>Taibaiella</taxon>
    </lineage>
</organism>
<dbReference type="InterPro" id="IPR024936">
    <property type="entry name" value="Cyclophilin-type_PPIase"/>
</dbReference>
<evidence type="ECO:0000256" key="2">
    <source>
        <dbReference type="ARBA" id="ARBA00007365"/>
    </source>
</evidence>
<proteinExistence type="inferred from homology"/>
<dbReference type="RefSeq" id="WP_106520864.1">
    <property type="nucleotide sequence ID" value="NZ_PYGD01000001.1"/>
</dbReference>
<reference evidence="7 8" key="1">
    <citation type="submission" date="2018-03" db="EMBL/GenBank/DDBJ databases">
        <title>Genomic Encyclopedia of Type Strains, Phase III (KMG-III): the genomes of soil and plant-associated and newly described type strains.</title>
        <authorList>
            <person name="Whitman W."/>
        </authorList>
    </citation>
    <scope>NUCLEOTIDE SEQUENCE [LARGE SCALE GENOMIC DNA]</scope>
    <source>
        <strain evidence="7 8">CGMCC 1.12700</strain>
    </source>
</reference>
<dbReference type="InterPro" id="IPR029000">
    <property type="entry name" value="Cyclophilin-like_dom_sf"/>
</dbReference>
<dbReference type="Pfam" id="PF00160">
    <property type="entry name" value="Pro_isomerase"/>
    <property type="match status" value="1"/>
</dbReference>
<dbReference type="CDD" id="cd00317">
    <property type="entry name" value="cyclophilin"/>
    <property type="match status" value="1"/>
</dbReference>
<dbReference type="OrthoDB" id="9807797at2"/>
<comment type="catalytic activity">
    <reaction evidence="5">
        <text>[protein]-peptidylproline (omega=180) = [protein]-peptidylproline (omega=0)</text>
        <dbReference type="Rhea" id="RHEA:16237"/>
        <dbReference type="Rhea" id="RHEA-COMP:10747"/>
        <dbReference type="Rhea" id="RHEA-COMP:10748"/>
        <dbReference type="ChEBI" id="CHEBI:83833"/>
        <dbReference type="ChEBI" id="CHEBI:83834"/>
        <dbReference type="EC" id="5.2.1.8"/>
    </reaction>
</comment>
<keyword evidence="5" id="KW-0732">Signal</keyword>
<evidence type="ECO:0000313" key="8">
    <source>
        <dbReference type="Proteomes" id="UP000240572"/>
    </source>
</evidence>
<feature type="domain" description="PPIase cyclophilin-type" evidence="6">
    <location>
        <begin position="31"/>
        <end position="211"/>
    </location>
</feature>
<comment type="similarity">
    <text evidence="2 5">Belongs to the cyclophilin-type PPIase family.</text>
</comment>
<evidence type="ECO:0000259" key="6">
    <source>
        <dbReference type="PROSITE" id="PS50072"/>
    </source>
</evidence>